<dbReference type="EMBL" id="FNGP01000001">
    <property type="protein sequence ID" value="SDL16085.1"/>
    <property type="molecule type" value="Genomic_DNA"/>
</dbReference>
<evidence type="ECO:0000313" key="3">
    <source>
        <dbReference type="Proteomes" id="UP000199475"/>
    </source>
</evidence>
<name>A0A1G9HTC6_9ACTN</name>
<organism evidence="2 3">
    <name type="scientific">Tessaracoccus oleiagri</name>
    <dbReference type="NCBI Taxonomy" id="686624"/>
    <lineage>
        <taxon>Bacteria</taxon>
        <taxon>Bacillati</taxon>
        <taxon>Actinomycetota</taxon>
        <taxon>Actinomycetes</taxon>
        <taxon>Propionibacteriales</taxon>
        <taxon>Propionibacteriaceae</taxon>
        <taxon>Tessaracoccus</taxon>
    </lineage>
</organism>
<proteinExistence type="predicted"/>
<evidence type="ECO:0000256" key="1">
    <source>
        <dbReference type="SAM" id="Phobius"/>
    </source>
</evidence>
<protein>
    <submittedName>
        <fullName evidence="2">Uncharacterized protein</fullName>
    </submittedName>
</protein>
<dbReference type="RefSeq" id="WP_093248647.1">
    <property type="nucleotide sequence ID" value="NZ_FNGP01000001.1"/>
</dbReference>
<reference evidence="2 3" key="1">
    <citation type="submission" date="2016-10" db="EMBL/GenBank/DDBJ databases">
        <authorList>
            <person name="de Groot N.N."/>
        </authorList>
    </citation>
    <scope>NUCLEOTIDE SEQUENCE [LARGE SCALE GENOMIC DNA]</scope>
    <source>
        <strain evidence="2 3">CGMCC 1.9159</strain>
    </source>
</reference>
<dbReference type="AlphaFoldDB" id="A0A1G9HTC6"/>
<keyword evidence="1" id="KW-0472">Membrane</keyword>
<dbReference type="OrthoDB" id="9834491at2"/>
<dbReference type="Proteomes" id="UP000199475">
    <property type="component" value="Unassembled WGS sequence"/>
</dbReference>
<feature type="transmembrane region" description="Helical" evidence="1">
    <location>
        <begin position="189"/>
        <end position="212"/>
    </location>
</feature>
<keyword evidence="1" id="KW-1133">Transmembrane helix</keyword>
<keyword evidence="3" id="KW-1185">Reference proteome</keyword>
<evidence type="ECO:0000313" key="2">
    <source>
        <dbReference type="EMBL" id="SDL16085.1"/>
    </source>
</evidence>
<feature type="transmembrane region" description="Helical" evidence="1">
    <location>
        <begin position="160"/>
        <end position="183"/>
    </location>
</feature>
<gene>
    <name evidence="2" type="ORF">SAMN04488242_0507</name>
</gene>
<sequence>MTATEDQYLADLNELKSGLQKDLPRVPGVIDGCCDALRWVVFWDRGWVEGKRAEAHAEFAKLQTEADRFITACEEECGMVVTVKSMREAADAYEDIDWDALLSQVDVGTMMGDRSGWVSPNQALYEAKVEPLKAKILGLESQLTKMIESMRTLDDTLQSYILGALLALAGMLLAYVGLIVALATGWTGVGAIIGLVVAIVSFLFSFVAFFTLPDVRGEVEGQRDSVSQAASVVDQSRWPAPPALPAGSW</sequence>
<keyword evidence="1" id="KW-0812">Transmembrane</keyword>
<dbReference type="STRING" id="686624.SAMN04488242_0507"/>
<accession>A0A1G9HTC6</accession>